<organism evidence="1 2">
    <name type="scientific">Gossypium australe</name>
    <dbReference type="NCBI Taxonomy" id="47621"/>
    <lineage>
        <taxon>Eukaryota</taxon>
        <taxon>Viridiplantae</taxon>
        <taxon>Streptophyta</taxon>
        <taxon>Embryophyta</taxon>
        <taxon>Tracheophyta</taxon>
        <taxon>Spermatophyta</taxon>
        <taxon>Magnoliopsida</taxon>
        <taxon>eudicotyledons</taxon>
        <taxon>Gunneridae</taxon>
        <taxon>Pentapetalae</taxon>
        <taxon>rosids</taxon>
        <taxon>malvids</taxon>
        <taxon>Malvales</taxon>
        <taxon>Malvaceae</taxon>
        <taxon>Malvoideae</taxon>
        <taxon>Gossypium</taxon>
    </lineage>
</organism>
<reference evidence="2" key="1">
    <citation type="journal article" date="2019" name="Plant Biotechnol. J.">
        <title>Genome sequencing of the Australian wild diploid species Gossypium australe highlights disease resistance and delayed gland morphogenesis.</title>
        <authorList>
            <person name="Cai Y."/>
            <person name="Cai X."/>
            <person name="Wang Q."/>
            <person name="Wang P."/>
            <person name="Zhang Y."/>
            <person name="Cai C."/>
            <person name="Xu Y."/>
            <person name="Wang K."/>
            <person name="Zhou Z."/>
            <person name="Wang C."/>
            <person name="Geng S."/>
            <person name="Li B."/>
            <person name="Dong Q."/>
            <person name="Hou Y."/>
            <person name="Wang H."/>
            <person name="Ai P."/>
            <person name="Liu Z."/>
            <person name="Yi F."/>
            <person name="Sun M."/>
            <person name="An G."/>
            <person name="Cheng J."/>
            <person name="Zhang Y."/>
            <person name="Shi Q."/>
            <person name="Xie Y."/>
            <person name="Shi X."/>
            <person name="Chang Y."/>
            <person name="Huang F."/>
            <person name="Chen Y."/>
            <person name="Hong S."/>
            <person name="Mi L."/>
            <person name="Sun Q."/>
            <person name="Zhang L."/>
            <person name="Zhou B."/>
            <person name="Peng R."/>
            <person name="Zhang X."/>
            <person name="Liu F."/>
        </authorList>
    </citation>
    <scope>NUCLEOTIDE SEQUENCE [LARGE SCALE GENOMIC DNA]</scope>
    <source>
        <strain evidence="2">cv. PA1801</strain>
    </source>
</reference>
<dbReference type="GO" id="GO:0003676">
    <property type="term" value="F:nucleic acid binding"/>
    <property type="evidence" value="ECO:0007669"/>
    <property type="project" value="InterPro"/>
</dbReference>
<accession>A0A5B6VAB5</accession>
<dbReference type="AlphaFoldDB" id="A0A5B6VAB5"/>
<evidence type="ECO:0000313" key="2">
    <source>
        <dbReference type="Proteomes" id="UP000325315"/>
    </source>
</evidence>
<dbReference type="OrthoDB" id="1001372at2759"/>
<dbReference type="InterPro" id="IPR036397">
    <property type="entry name" value="RNaseH_sf"/>
</dbReference>
<dbReference type="Proteomes" id="UP000325315">
    <property type="component" value="Unassembled WGS sequence"/>
</dbReference>
<proteinExistence type="predicted"/>
<dbReference type="EMBL" id="SMMG02000007">
    <property type="protein sequence ID" value="KAA3466095.1"/>
    <property type="molecule type" value="Genomic_DNA"/>
</dbReference>
<dbReference type="SUPFAM" id="SSF53098">
    <property type="entry name" value="Ribonuclease H-like"/>
    <property type="match status" value="1"/>
</dbReference>
<protein>
    <submittedName>
        <fullName evidence="1">Retrovirus-related Pol polyprotein from transposon 17.6</fullName>
    </submittedName>
</protein>
<evidence type="ECO:0000313" key="1">
    <source>
        <dbReference type="EMBL" id="KAA3466095.1"/>
    </source>
</evidence>
<gene>
    <name evidence="1" type="ORF">EPI10_001212</name>
</gene>
<dbReference type="InterPro" id="IPR012337">
    <property type="entry name" value="RNaseH-like_sf"/>
</dbReference>
<sequence length="122" mass="14335">MRWVLLLQELDLWILDRMEAKNQVADHLSRLEIGAEEKVNINISEKFASEQLFQVEYCEVMQLTYRMPCSFGNQYILLAVDYVSKWAEAIAVPANDTKVMVQFLRKNIFSRFRTLRALISDD</sequence>
<dbReference type="Gene3D" id="3.30.420.10">
    <property type="entry name" value="Ribonuclease H-like superfamily/Ribonuclease H"/>
    <property type="match status" value="1"/>
</dbReference>
<comment type="caution">
    <text evidence="1">The sequence shown here is derived from an EMBL/GenBank/DDBJ whole genome shotgun (WGS) entry which is preliminary data.</text>
</comment>
<keyword evidence="2" id="KW-1185">Reference proteome</keyword>
<name>A0A5B6VAB5_9ROSI</name>